<feature type="domain" description="TGF-beta family profile" evidence="10">
    <location>
        <begin position="202"/>
        <end position="318"/>
    </location>
</feature>
<dbReference type="GO" id="GO:0005615">
    <property type="term" value="C:extracellular space"/>
    <property type="evidence" value="ECO:0007669"/>
    <property type="project" value="TreeGrafter"/>
</dbReference>
<keyword evidence="12" id="KW-1185">Reference proteome</keyword>
<feature type="region of interest" description="Disordered" evidence="9">
    <location>
        <begin position="21"/>
        <end position="57"/>
    </location>
</feature>
<dbReference type="InterPro" id="IPR029034">
    <property type="entry name" value="Cystine-knot_cytokine"/>
</dbReference>
<dbReference type="InterPro" id="IPR017948">
    <property type="entry name" value="TGFb_CS"/>
</dbReference>
<dbReference type="PROSITE" id="PS51362">
    <property type="entry name" value="TGF_BETA_2"/>
    <property type="match status" value="1"/>
</dbReference>
<evidence type="ECO:0000256" key="1">
    <source>
        <dbReference type="ARBA" id="ARBA00004613"/>
    </source>
</evidence>
<dbReference type="GO" id="GO:0005125">
    <property type="term" value="F:cytokine activity"/>
    <property type="evidence" value="ECO:0007669"/>
    <property type="project" value="TreeGrafter"/>
</dbReference>
<dbReference type="EMBL" id="CAAALY010251616">
    <property type="protein sequence ID" value="VEL36184.1"/>
    <property type="molecule type" value="Genomic_DNA"/>
</dbReference>
<evidence type="ECO:0000256" key="5">
    <source>
        <dbReference type="ARBA" id="ARBA00023030"/>
    </source>
</evidence>
<reference evidence="11" key="1">
    <citation type="submission" date="2018-11" db="EMBL/GenBank/DDBJ databases">
        <authorList>
            <consortium name="Pathogen Informatics"/>
        </authorList>
    </citation>
    <scope>NUCLEOTIDE SEQUENCE</scope>
</reference>
<accession>A0A3S5AZI9</accession>
<dbReference type="InterPro" id="IPR001839">
    <property type="entry name" value="TGF-b_C"/>
</dbReference>
<keyword evidence="7" id="KW-0325">Glycoprotein</keyword>
<evidence type="ECO:0000256" key="8">
    <source>
        <dbReference type="RuleBase" id="RU000354"/>
    </source>
</evidence>
<dbReference type="Proteomes" id="UP000784294">
    <property type="component" value="Unassembled WGS sequence"/>
</dbReference>
<keyword evidence="6" id="KW-1015">Disulfide bond</keyword>
<evidence type="ECO:0000256" key="3">
    <source>
        <dbReference type="ARBA" id="ARBA00022525"/>
    </source>
</evidence>
<keyword evidence="4" id="KW-0732">Signal</keyword>
<dbReference type="FunFam" id="2.10.90.10:FF:000001">
    <property type="entry name" value="Bone morphogenetic protein 4"/>
    <property type="match status" value="1"/>
</dbReference>
<dbReference type="AlphaFoldDB" id="A0A3S5AZI9"/>
<gene>
    <name evidence="11" type="ORF">PXEA_LOCUS29624</name>
</gene>
<evidence type="ECO:0000259" key="10">
    <source>
        <dbReference type="PROSITE" id="PS51362"/>
    </source>
</evidence>
<dbReference type="SMART" id="SM00204">
    <property type="entry name" value="TGFB"/>
    <property type="match status" value="1"/>
</dbReference>
<dbReference type="SUPFAM" id="SSF57501">
    <property type="entry name" value="Cystine-knot cytokines"/>
    <property type="match status" value="1"/>
</dbReference>
<dbReference type="CDD" id="cd13761">
    <property type="entry name" value="TGF_beta_BMP5_like"/>
    <property type="match status" value="1"/>
</dbReference>
<evidence type="ECO:0000313" key="12">
    <source>
        <dbReference type="Proteomes" id="UP000784294"/>
    </source>
</evidence>
<protein>
    <recommendedName>
        <fullName evidence="10">TGF-beta family profile domain-containing protein</fullName>
    </recommendedName>
</protein>
<evidence type="ECO:0000256" key="2">
    <source>
        <dbReference type="ARBA" id="ARBA00006656"/>
    </source>
</evidence>
<organism evidence="11 12">
    <name type="scientific">Protopolystoma xenopodis</name>
    <dbReference type="NCBI Taxonomy" id="117903"/>
    <lineage>
        <taxon>Eukaryota</taxon>
        <taxon>Metazoa</taxon>
        <taxon>Spiralia</taxon>
        <taxon>Lophotrochozoa</taxon>
        <taxon>Platyhelminthes</taxon>
        <taxon>Monogenea</taxon>
        <taxon>Polyopisthocotylea</taxon>
        <taxon>Polystomatidea</taxon>
        <taxon>Polystomatidae</taxon>
        <taxon>Protopolystoma</taxon>
    </lineage>
</organism>
<feature type="compositionally biased region" description="Basic and acidic residues" evidence="9">
    <location>
        <begin position="77"/>
        <end position="95"/>
    </location>
</feature>
<keyword evidence="3" id="KW-0964">Secreted</keyword>
<name>A0A3S5AZI9_9PLAT</name>
<comment type="subcellular location">
    <subcellularLocation>
        <location evidence="1">Secreted</location>
    </subcellularLocation>
</comment>
<evidence type="ECO:0000256" key="4">
    <source>
        <dbReference type="ARBA" id="ARBA00022729"/>
    </source>
</evidence>
<dbReference type="PANTHER" id="PTHR11848:SF263">
    <property type="entry name" value="PROTEIN DECAPENTAPLEGIC"/>
    <property type="match status" value="1"/>
</dbReference>
<dbReference type="OrthoDB" id="5987191at2759"/>
<dbReference type="PROSITE" id="PS00250">
    <property type="entry name" value="TGF_BETA_1"/>
    <property type="match status" value="1"/>
</dbReference>
<feature type="region of interest" description="Disordered" evidence="9">
    <location>
        <begin position="74"/>
        <end position="161"/>
    </location>
</feature>
<dbReference type="Gene3D" id="2.10.90.10">
    <property type="entry name" value="Cystine-knot cytokines"/>
    <property type="match status" value="1"/>
</dbReference>
<evidence type="ECO:0000256" key="6">
    <source>
        <dbReference type="ARBA" id="ARBA00023157"/>
    </source>
</evidence>
<dbReference type="GO" id="GO:0008083">
    <property type="term" value="F:growth factor activity"/>
    <property type="evidence" value="ECO:0007669"/>
    <property type="project" value="UniProtKB-KW"/>
</dbReference>
<dbReference type="InterPro" id="IPR015615">
    <property type="entry name" value="TGF-beta-rel"/>
</dbReference>
<proteinExistence type="inferred from homology"/>
<evidence type="ECO:0000256" key="7">
    <source>
        <dbReference type="ARBA" id="ARBA00023180"/>
    </source>
</evidence>
<sequence>MSCFCFLFAINSVKLSSPVAKSRHGILAKPSTPPTDGADPLARFSGPTGSQAGSVHSGVDAVNASDVTVEMTGKPEATVEGRTARRVRSLRDRYAPDNGASGPATKQERYYYYHQSGDATGRGRRRGPLTPGASGGGRAADWRSNAAAGGQNRPSPGAGTRTFQTRQEALGAEGSSVQASFEEGVEAQATAGTSGSVASGGGGNGAAMEQSYHNSLCQRREFIVNFEVVGWAHWVIAPQAYNARYCRGECPFPMGTPFNTTNHAVLMQLVHLLEAARVPGPCCVPNQLSSQSLLYHTQENEVVLRVYQDMVVESCACR</sequence>
<dbReference type="PANTHER" id="PTHR11848">
    <property type="entry name" value="TGF-BETA FAMILY"/>
    <property type="match status" value="1"/>
</dbReference>
<evidence type="ECO:0000313" key="11">
    <source>
        <dbReference type="EMBL" id="VEL36184.1"/>
    </source>
</evidence>
<comment type="similarity">
    <text evidence="2 8">Belongs to the TGF-beta family.</text>
</comment>
<evidence type="ECO:0000256" key="9">
    <source>
        <dbReference type="SAM" id="MobiDB-lite"/>
    </source>
</evidence>
<keyword evidence="5 8" id="KW-0339">Growth factor</keyword>
<comment type="caution">
    <text evidence="11">The sequence shown here is derived from an EMBL/GenBank/DDBJ whole genome shotgun (WGS) entry which is preliminary data.</text>
</comment>
<dbReference type="Pfam" id="PF00019">
    <property type="entry name" value="TGF_beta"/>
    <property type="match status" value="1"/>
</dbReference>